<accession>A0A364Y7V7</accession>
<feature type="transmembrane region" description="Helical" evidence="5">
    <location>
        <begin position="207"/>
        <end position="227"/>
    </location>
</feature>
<keyword evidence="7" id="KW-1185">Reference proteome</keyword>
<feature type="transmembrane region" description="Helical" evidence="5">
    <location>
        <begin position="38"/>
        <end position="58"/>
    </location>
</feature>
<dbReference type="AlphaFoldDB" id="A0A364Y7V7"/>
<dbReference type="OrthoDB" id="665023at2"/>
<evidence type="ECO:0000256" key="4">
    <source>
        <dbReference type="ARBA" id="ARBA00023136"/>
    </source>
</evidence>
<evidence type="ECO:0000313" key="6">
    <source>
        <dbReference type="EMBL" id="RAW03204.1"/>
    </source>
</evidence>
<dbReference type="RefSeq" id="WP_112745419.1">
    <property type="nucleotide sequence ID" value="NZ_QMFY01000001.1"/>
</dbReference>
<sequence length="297" mass="33996">MLSRSSWLHLRIPFSYFLLPVFLFSAASSPNFSESSLLWTFLIVHFLLYPASNGYNSYFDKDEKSIGGLKNPPPVNKGLYYLSILFDLLAMIIGYIKINLTFSILLLVYGLVSKAYSHPSIRLKKYAITSWLVAGIFQGLFSFVMCYVGINKYGIENIVKPEVLVPGALTTMMLWANYPMTQVYQHEEDAKRGDITLSLKLGIKGTFLFTGAAFAIATAGFGYYFITFLNVKYFFHFMIALAPVLIFFAYWFFQILGDERKADFSHTMWLNFISATCLNGFFLYLMLYSTQLIQLFQ</sequence>
<gene>
    <name evidence="6" type="ORF">DQQ10_03720</name>
</gene>
<keyword evidence="4 5" id="KW-0472">Membrane</keyword>
<keyword evidence="3 5" id="KW-1133">Transmembrane helix</keyword>
<keyword evidence="6" id="KW-0830">Ubiquinone</keyword>
<evidence type="ECO:0000313" key="7">
    <source>
        <dbReference type="Proteomes" id="UP000251889"/>
    </source>
</evidence>
<feature type="transmembrane region" description="Helical" evidence="5">
    <location>
        <begin position="128"/>
        <end position="150"/>
    </location>
</feature>
<name>A0A364Y7V7_9BACT</name>
<organism evidence="6 7">
    <name type="scientific">Pseudochryseolinea flava</name>
    <dbReference type="NCBI Taxonomy" id="2059302"/>
    <lineage>
        <taxon>Bacteria</taxon>
        <taxon>Pseudomonadati</taxon>
        <taxon>Bacteroidota</taxon>
        <taxon>Cytophagia</taxon>
        <taxon>Cytophagales</taxon>
        <taxon>Fulvivirgaceae</taxon>
        <taxon>Pseudochryseolinea</taxon>
    </lineage>
</organism>
<protein>
    <submittedName>
        <fullName evidence="6">Ubiquinone biosynthesis protein UbiA</fullName>
    </submittedName>
</protein>
<proteinExistence type="predicted"/>
<feature type="transmembrane region" description="Helical" evidence="5">
    <location>
        <begin position="233"/>
        <end position="256"/>
    </location>
</feature>
<keyword evidence="2 5" id="KW-0812">Transmembrane</keyword>
<dbReference type="Proteomes" id="UP000251889">
    <property type="component" value="Unassembled WGS sequence"/>
</dbReference>
<dbReference type="GO" id="GO:0016765">
    <property type="term" value="F:transferase activity, transferring alkyl or aryl (other than methyl) groups"/>
    <property type="evidence" value="ECO:0007669"/>
    <property type="project" value="InterPro"/>
</dbReference>
<dbReference type="EMBL" id="QMFY01000001">
    <property type="protein sequence ID" value="RAW03204.1"/>
    <property type="molecule type" value="Genomic_DNA"/>
</dbReference>
<reference evidence="6 7" key="1">
    <citation type="submission" date="2018-06" db="EMBL/GenBank/DDBJ databases">
        <title>Chryseolinea flavus sp. nov., a member of the phylum Bacteroidetes isolated from soil.</title>
        <authorList>
            <person name="Li Y."/>
            <person name="Wang J."/>
        </authorList>
    </citation>
    <scope>NUCLEOTIDE SEQUENCE [LARGE SCALE GENOMIC DNA]</scope>
    <source>
        <strain evidence="6 7">SDU1-6</strain>
    </source>
</reference>
<dbReference type="Pfam" id="PF01040">
    <property type="entry name" value="UbiA"/>
    <property type="match status" value="1"/>
</dbReference>
<evidence type="ECO:0000256" key="3">
    <source>
        <dbReference type="ARBA" id="ARBA00022989"/>
    </source>
</evidence>
<feature type="transmembrane region" description="Helical" evidence="5">
    <location>
        <begin position="79"/>
        <end position="108"/>
    </location>
</feature>
<comment type="caution">
    <text evidence="6">The sequence shown here is derived from an EMBL/GenBank/DDBJ whole genome shotgun (WGS) entry which is preliminary data.</text>
</comment>
<comment type="subcellular location">
    <subcellularLocation>
        <location evidence="1">Membrane</location>
        <topology evidence="1">Multi-pass membrane protein</topology>
    </subcellularLocation>
</comment>
<dbReference type="InterPro" id="IPR000537">
    <property type="entry name" value="UbiA_prenyltransferase"/>
</dbReference>
<dbReference type="GO" id="GO:0016020">
    <property type="term" value="C:membrane"/>
    <property type="evidence" value="ECO:0007669"/>
    <property type="project" value="UniProtKB-SubCell"/>
</dbReference>
<feature type="transmembrane region" description="Helical" evidence="5">
    <location>
        <begin position="268"/>
        <end position="287"/>
    </location>
</feature>
<evidence type="ECO:0000256" key="1">
    <source>
        <dbReference type="ARBA" id="ARBA00004141"/>
    </source>
</evidence>
<evidence type="ECO:0000256" key="2">
    <source>
        <dbReference type="ARBA" id="ARBA00022692"/>
    </source>
</evidence>
<evidence type="ECO:0000256" key="5">
    <source>
        <dbReference type="SAM" id="Phobius"/>
    </source>
</evidence>